<dbReference type="EMBL" id="ABJB010997747">
    <property type="status" value="NOT_ANNOTATED_CDS"/>
    <property type="molecule type" value="Genomic_DNA"/>
</dbReference>
<feature type="region of interest" description="Disordered" evidence="1">
    <location>
        <begin position="37"/>
        <end position="56"/>
    </location>
</feature>
<dbReference type="EMBL" id="DS764743">
    <property type="protein sequence ID" value="EEC08829.1"/>
    <property type="molecule type" value="Genomic_DNA"/>
</dbReference>
<gene>
    <name evidence="2" type="ORF">IscW_ISCW005344</name>
</gene>
<dbReference type="InParanoid" id="B7PQF7"/>
<name>B7PQF7_IXOSC</name>
<dbReference type="Proteomes" id="UP000001555">
    <property type="component" value="Unassembled WGS sequence"/>
</dbReference>
<evidence type="ECO:0000313" key="2">
    <source>
        <dbReference type="EMBL" id="EEC08829.1"/>
    </source>
</evidence>
<dbReference type="HOGENOM" id="CLU_2529971_0_0_1"/>
<organism>
    <name type="scientific">Ixodes scapularis</name>
    <name type="common">Black-legged tick</name>
    <name type="synonym">Deer tick</name>
    <dbReference type="NCBI Taxonomy" id="6945"/>
    <lineage>
        <taxon>Eukaryota</taxon>
        <taxon>Metazoa</taxon>
        <taxon>Ecdysozoa</taxon>
        <taxon>Arthropoda</taxon>
        <taxon>Chelicerata</taxon>
        <taxon>Arachnida</taxon>
        <taxon>Acari</taxon>
        <taxon>Parasitiformes</taxon>
        <taxon>Ixodida</taxon>
        <taxon>Ixodoidea</taxon>
        <taxon>Ixodidae</taxon>
        <taxon>Ixodinae</taxon>
        <taxon>Ixodes</taxon>
    </lineage>
</organism>
<evidence type="ECO:0000313" key="4">
    <source>
        <dbReference type="Proteomes" id="UP000001555"/>
    </source>
</evidence>
<protein>
    <submittedName>
        <fullName evidence="2 3">Uncharacterized protein</fullName>
    </submittedName>
</protein>
<keyword evidence="4" id="KW-1185">Reference proteome</keyword>
<reference evidence="2 4" key="1">
    <citation type="submission" date="2008-03" db="EMBL/GenBank/DDBJ databases">
        <title>Annotation of Ixodes scapularis.</title>
        <authorList>
            <consortium name="Ixodes scapularis Genome Project Consortium"/>
            <person name="Caler E."/>
            <person name="Hannick L.I."/>
            <person name="Bidwell S."/>
            <person name="Joardar V."/>
            <person name="Thiagarajan M."/>
            <person name="Amedeo P."/>
            <person name="Galinsky K.J."/>
            <person name="Schobel S."/>
            <person name="Inman J."/>
            <person name="Hostetler J."/>
            <person name="Miller J."/>
            <person name="Hammond M."/>
            <person name="Megy K."/>
            <person name="Lawson D."/>
            <person name="Kodira C."/>
            <person name="Sutton G."/>
            <person name="Meyer J."/>
            <person name="Hill C.A."/>
            <person name="Birren B."/>
            <person name="Nene V."/>
            <person name="Collins F."/>
            <person name="Alarcon-Chaidez F."/>
            <person name="Wikel S."/>
            <person name="Strausberg R."/>
        </authorList>
    </citation>
    <scope>NUCLEOTIDE SEQUENCE [LARGE SCALE GENOMIC DNA]</scope>
    <source>
        <strain evidence="4">Wikel</strain>
        <strain evidence="2">Wikel colony</strain>
    </source>
</reference>
<accession>B7PQF7</accession>
<sequence length="84" mass="9037">MTSHPASRRGISWNSSDLPNKTLFAPQASSLTKFKVSTAPVPPSCGSPRENKKTGTEDACPGCCSLGVGDFSDCIRVQLHMERR</sequence>
<dbReference type="PaxDb" id="6945-B7PQF7"/>
<evidence type="ECO:0000313" key="3">
    <source>
        <dbReference type="EnsemblMetazoa" id="ISCW005344-PA"/>
    </source>
</evidence>
<proteinExistence type="predicted"/>
<dbReference type="VEuPathDB" id="VectorBase:ISCI005344"/>
<evidence type="ECO:0000256" key="1">
    <source>
        <dbReference type="SAM" id="MobiDB-lite"/>
    </source>
</evidence>
<dbReference type="EnsemblMetazoa" id="ISCW005344-RA">
    <property type="protein sequence ID" value="ISCW005344-PA"/>
    <property type="gene ID" value="ISCW005344"/>
</dbReference>
<dbReference type="AlphaFoldDB" id="B7PQF7"/>
<dbReference type="VEuPathDB" id="VectorBase:ISCW005344"/>
<reference evidence="3" key="2">
    <citation type="submission" date="2020-05" db="UniProtKB">
        <authorList>
            <consortium name="EnsemblMetazoa"/>
        </authorList>
    </citation>
    <scope>IDENTIFICATION</scope>
    <source>
        <strain evidence="3">wikel</strain>
    </source>
</reference>